<feature type="chain" id="PRO_5009532980" description="DUF5666 domain-containing protein" evidence="2">
    <location>
        <begin position="19"/>
        <end position="95"/>
    </location>
</feature>
<feature type="signal peptide" evidence="2">
    <location>
        <begin position="1"/>
        <end position="18"/>
    </location>
</feature>
<evidence type="ECO:0000256" key="2">
    <source>
        <dbReference type="SAM" id="SignalP"/>
    </source>
</evidence>
<dbReference type="AlphaFoldDB" id="A0A1F7U3R9"/>
<feature type="compositionally biased region" description="Basic and acidic residues" evidence="1">
    <location>
        <begin position="73"/>
        <end position="86"/>
    </location>
</feature>
<gene>
    <name evidence="3" type="ORF">A3C96_02530</name>
</gene>
<comment type="caution">
    <text evidence="3">The sequence shown here is derived from an EMBL/GenBank/DDBJ whole genome shotgun (WGS) entry which is preliminary data.</text>
</comment>
<name>A0A1F7U3R9_9BACT</name>
<protein>
    <recommendedName>
        <fullName evidence="5">DUF5666 domain-containing protein</fullName>
    </recommendedName>
</protein>
<evidence type="ECO:0008006" key="5">
    <source>
        <dbReference type="Google" id="ProtNLM"/>
    </source>
</evidence>
<sequence length="95" mass="10236">MFLAVLVAAAFVSLPVWAEEKPVAAEIVRAGQLTVETMPLKRSASLHVRFERQPLPTARGGARVEIVPLPTKKTTERAASSKEEGSATRSTLPVK</sequence>
<accession>A0A1F7U3R9</accession>
<reference evidence="3 4" key="1">
    <citation type="journal article" date="2016" name="Nat. Commun.">
        <title>Thousands of microbial genomes shed light on interconnected biogeochemical processes in an aquifer system.</title>
        <authorList>
            <person name="Anantharaman K."/>
            <person name="Brown C.T."/>
            <person name="Hug L.A."/>
            <person name="Sharon I."/>
            <person name="Castelle C.J."/>
            <person name="Probst A.J."/>
            <person name="Thomas B.C."/>
            <person name="Singh A."/>
            <person name="Wilkins M.J."/>
            <person name="Karaoz U."/>
            <person name="Brodie E.L."/>
            <person name="Williams K.H."/>
            <person name="Hubbard S.S."/>
            <person name="Banfield J.F."/>
        </authorList>
    </citation>
    <scope>NUCLEOTIDE SEQUENCE [LARGE SCALE GENOMIC DNA]</scope>
</reference>
<dbReference type="Proteomes" id="UP000177088">
    <property type="component" value="Unassembled WGS sequence"/>
</dbReference>
<feature type="region of interest" description="Disordered" evidence="1">
    <location>
        <begin position="70"/>
        <end position="95"/>
    </location>
</feature>
<organism evidence="3 4">
    <name type="scientific">Candidatus Uhrbacteria bacterium RIFCSPHIGHO2_02_FULL_60_10</name>
    <dbReference type="NCBI Taxonomy" id="1802392"/>
    <lineage>
        <taxon>Bacteria</taxon>
        <taxon>Candidatus Uhriibacteriota</taxon>
    </lineage>
</organism>
<evidence type="ECO:0000313" key="4">
    <source>
        <dbReference type="Proteomes" id="UP000177088"/>
    </source>
</evidence>
<dbReference type="EMBL" id="MGEA01000077">
    <property type="protein sequence ID" value="OGL72906.1"/>
    <property type="molecule type" value="Genomic_DNA"/>
</dbReference>
<keyword evidence="2" id="KW-0732">Signal</keyword>
<evidence type="ECO:0000256" key="1">
    <source>
        <dbReference type="SAM" id="MobiDB-lite"/>
    </source>
</evidence>
<evidence type="ECO:0000313" key="3">
    <source>
        <dbReference type="EMBL" id="OGL72906.1"/>
    </source>
</evidence>
<proteinExistence type="predicted"/>